<gene>
    <name evidence="3" type="ORF">UFOPK2310_00741</name>
</gene>
<feature type="region of interest" description="Disordered" evidence="1">
    <location>
        <begin position="173"/>
        <end position="229"/>
    </location>
</feature>
<protein>
    <submittedName>
        <fullName evidence="3">Unannotated protein</fullName>
    </submittedName>
</protein>
<proteinExistence type="predicted"/>
<accession>A0A6J6MLS9</accession>
<organism evidence="3">
    <name type="scientific">freshwater metagenome</name>
    <dbReference type="NCBI Taxonomy" id="449393"/>
    <lineage>
        <taxon>unclassified sequences</taxon>
        <taxon>metagenomes</taxon>
        <taxon>ecological metagenomes</taxon>
    </lineage>
</organism>
<dbReference type="InterPro" id="IPR025351">
    <property type="entry name" value="Pvc16_N"/>
</dbReference>
<dbReference type="Pfam" id="PF14065">
    <property type="entry name" value="Pvc16_N"/>
    <property type="match status" value="1"/>
</dbReference>
<evidence type="ECO:0000256" key="1">
    <source>
        <dbReference type="SAM" id="MobiDB-lite"/>
    </source>
</evidence>
<evidence type="ECO:0000259" key="2">
    <source>
        <dbReference type="Pfam" id="PF14065"/>
    </source>
</evidence>
<evidence type="ECO:0000313" key="3">
    <source>
        <dbReference type="EMBL" id="CAB4673353.1"/>
    </source>
</evidence>
<name>A0A6J6MLS9_9ZZZZ</name>
<feature type="domain" description="Pvc16 N-terminal" evidence="2">
    <location>
        <begin position="5"/>
        <end position="181"/>
    </location>
</feature>
<dbReference type="AlphaFoldDB" id="A0A6J6MLS9"/>
<sequence length="229" mass="24911">MLSDLDAALKNYLQNETIPGQSVQVALDPPTKDWAARRTGAVLNLFLADIREDVDRRDVNLREITNDQGVVVARQQANRFYLVTYLLTAWTSTPEDDHRLLGLALVAMLRQDYLPFEYVTGDLSVLVGAGFPLTTRVGLRAMNERTYSEMMTAVGAEYRPPLSIIISMPVQTGTPEAAGPPQTVPPVVSIGDTRSGASTTAQGPDPEDPAAGYRTRTRPTSDVSAPVKP</sequence>
<reference evidence="3" key="1">
    <citation type="submission" date="2020-05" db="EMBL/GenBank/DDBJ databases">
        <authorList>
            <person name="Chiriac C."/>
            <person name="Salcher M."/>
            <person name="Ghai R."/>
            <person name="Kavagutti S V."/>
        </authorList>
    </citation>
    <scope>NUCLEOTIDE SEQUENCE</scope>
</reference>
<dbReference type="EMBL" id="CAEZWW010000075">
    <property type="protein sequence ID" value="CAB4673353.1"/>
    <property type="molecule type" value="Genomic_DNA"/>
</dbReference>